<dbReference type="OrthoDB" id="9800643at2"/>
<dbReference type="InterPro" id="IPR040758">
    <property type="entry name" value="PrmC_N"/>
</dbReference>
<evidence type="ECO:0000256" key="5">
    <source>
        <dbReference type="HAMAP-Rule" id="MF_02126"/>
    </source>
</evidence>
<dbReference type="Proteomes" id="UP000019276">
    <property type="component" value="Unassembled WGS sequence"/>
</dbReference>
<dbReference type="NCBIfam" id="TIGR03534">
    <property type="entry name" value="RF_mod_PrmC"/>
    <property type="match status" value="1"/>
</dbReference>
<dbReference type="GO" id="GO:0003676">
    <property type="term" value="F:nucleic acid binding"/>
    <property type="evidence" value="ECO:0007669"/>
    <property type="project" value="InterPro"/>
</dbReference>
<dbReference type="NCBIfam" id="TIGR00536">
    <property type="entry name" value="hemK_fam"/>
    <property type="match status" value="1"/>
</dbReference>
<gene>
    <name evidence="5" type="primary">prmC</name>
    <name evidence="8" type="ORF">DS2_00880</name>
</gene>
<feature type="binding site" evidence="5">
    <location>
        <position position="183"/>
    </location>
    <ligand>
        <name>S-adenosyl-L-methionine</name>
        <dbReference type="ChEBI" id="CHEBI:59789"/>
    </ligand>
</feature>
<evidence type="ECO:0000259" key="7">
    <source>
        <dbReference type="Pfam" id="PF17827"/>
    </source>
</evidence>
<dbReference type="PATRIC" id="fig|1328313.3.peg.187"/>
<dbReference type="EMBL" id="ARZY01000001">
    <property type="protein sequence ID" value="EWH12231.1"/>
    <property type="molecule type" value="Genomic_DNA"/>
</dbReference>
<comment type="similarity">
    <text evidence="5">Belongs to the protein N5-glutamine methyltransferase family. PrmC subfamily.</text>
</comment>
<evidence type="ECO:0000256" key="4">
    <source>
        <dbReference type="ARBA" id="ARBA00048391"/>
    </source>
</evidence>
<dbReference type="InterPro" id="IPR004556">
    <property type="entry name" value="HemK-like"/>
</dbReference>
<dbReference type="FunFam" id="3.40.50.150:FF:000053">
    <property type="entry name" value="Release factor glutamine methyltransferase"/>
    <property type="match status" value="1"/>
</dbReference>
<feature type="binding site" evidence="5">
    <location>
        <position position="200"/>
    </location>
    <ligand>
        <name>S-adenosyl-L-methionine</name>
        <dbReference type="ChEBI" id="CHEBI:59789"/>
    </ligand>
</feature>
<feature type="domain" description="Methyltransferase small" evidence="6">
    <location>
        <begin position="127"/>
        <end position="209"/>
    </location>
</feature>
<dbReference type="Gene3D" id="1.10.8.10">
    <property type="entry name" value="DNA helicase RuvA subunit, C-terminal domain"/>
    <property type="match status" value="1"/>
</dbReference>
<dbReference type="InterPro" id="IPR019874">
    <property type="entry name" value="RF_methyltr_PrmC"/>
</dbReference>
<dbReference type="Pfam" id="PF05175">
    <property type="entry name" value="MTS"/>
    <property type="match status" value="1"/>
</dbReference>
<dbReference type="InterPro" id="IPR050320">
    <property type="entry name" value="N5-glutamine_MTase"/>
</dbReference>
<dbReference type="EC" id="2.1.1.297" evidence="5"/>
<comment type="caution">
    <text evidence="8">The sequence shown here is derived from an EMBL/GenBank/DDBJ whole genome shotgun (WGS) entry which is preliminary data.</text>
</comment>
<organism evidence="8 9">
    <name type="scientific">Catenovulum agarivorans DS-2</name>
    <dbReference type="NCBI Taxonomy" id="1328313"/>
    <lineage>
        <taxon>Bacteria</taxon>
        <taxon>Pseudomonadati</taxon>
        <taxon>Pseudomonadota</taxon>
        <taxon>Gammaproteobacteria</taxon>
        <taxon>Alteromonadales</taxon>
        <taxon>Alteromonadaceae</taxon>
        <taxon>Catenovulum</taxon>
    </lineage>
</organism>
<dbReference type="STRING" id="1328313.DS2_00880"/>
<comment type="function">
    <text evidence="5">Methylates the class 1 translation termination release factors RF1/PrfA and RF2/PrfB on the glutamine residue of the universally conserved GGQ motif.</text>
</comment>
<dbReference type="PANTHER" id="PTHR18895">
    <property type="entry name" value="HEMK METHYLTRANSFERASE"/>
    <property type="match status" value="1"/>
</dbReference>
<dbReference type="HAMAP" id="MF_02126">
    <property type="entry name" value="RF_methyltr_PrmC"/>
    <property type="match status" value="1"/>
</dbReference>
<dbReference type="PROSITE" id="PS00092">
    <property type="entry name" value="N6_MTASE"/>
    <property type="match status" value="1"/>
</dbReference>
<dbReference type="SUPFAM" id="SSF53335">
    <property type="entry name" value="S-adenosyl-L-methionine-dependent methyltransferases"/>
    <property type="match status" value="1"/>
</dbReference>
<evidence type="ECO:0000256" key="3">
    <source>
        <dbReference type="ARBA" id="ARBA00022691"/>
    </source>
</evidence>
<proteinExistence type="inferred from homology"/>
<evidence type="ECO:0000259" key="6">
    <source>
        <dbReference type="Pfam" id="PF05175"/>
    </source>
</evidence>
<keyword evidence="2 5" id="KW-0808">Transferase</keyword>
<dbReference type="GO" id="GO:0102559">
    <property type="term" value="F:peptide chain release factor N(5)-glutamine methyltransferase activity"/>
    <property type="evidence" value="ECO:0007669"/>
    <property type="project" value="UniProtKB-EC"/>
</dbReference>
<dbReference type="eggNOG" id="COG2890">
    <property type="taxonomic scope" value="Bacteria"/>
</dbReference>
<dbReference type="InterPro" id="IPR029063">
    <property type="entry name" value="SAM-dependent_MTases_sf"/>
</dbReference>
<dbReference type="RefSeq" id="WP_035012688.1">
    <property type="nucleotide sequence ID" value="NZ_ARZY01000001.1"/>
</dbReference>
<sequence>MANITQNCPNTIELAWRWAASLLTESDSAQLDAQLLLLHVLKQHNRVYLLTWPDKSLTTEQIQHFCQLVDTRLHGHPIAHIIGEREFWGLPLKVNPSTLIPRPDTETLVEVVINQVDQQSTWSKQPVKLVDLGTGTGAIALALKSEFPHWQVSAVEYNPQAAELARQNALKLALPIEIYQGSWFEPFANTDRCFDIIVSNPPYIEQNDPHIDTGDVRFEPISALVAQDQGLADIRHIAITALQYLNTGGLLAFEHGYTQAAAVTALLSELGYKNIQTVKDIAQQDRITFAYKQ</sequence>
<protein>
    <recommendedName>
        <fullName evidence="5">Release factor glutamine methyltransferase</fullName>
        <shortName evidence="5">RF MTase</shortName>
        <ecNumber evidence="5">2.1.1.297</ecNumber>
    </recommendedName>
    <alternativeName>
        <fullName evidence="5">N5-glutamine methyltransferase PrmC</fullName>
    </alternativeName>
    <alternativeName>
        <fullName evidence="5">Protein-(glutamine-N5) MTase PrmC</fullName>
    </alternativeName>
    <alternativeName>
        <fullName evidence="5">Protein-glutamine N-methyltransferase PrmC</fullName>
    </alternativeName>
</protein>
<keyword evidence="3 5" id="KW-0949">S-adenosyl-L-methionine</keyword>
<dbReference type="InterPro" id="IPR007848">
    <property type="entry name" value="Small_mtfrase_dom"/>
</dbReference>
<evidence type="ECO:0000313" key="9">
    <source>
        <dbReference type="Proteomes" id="UP000019276"/>
    </source>
</evidence>
<name>W7QK04_9ALTE</name>
<keyword evidence="1 5" id="KW-0489">Methyltransferase</keyword>
<accession>W7QK04</accession>
<evidence type="ECO:0000256" key="1">
    <source>
        <dbReference type="ARBA" id="ARBA00022603"/>
    </source>
</evidence>
<comment type="catalytic activity">
    <reaction evidence="4 5">
        <text>L-glutaminyl-[peptide chain release factor] + S-adenosyl-L-methionine = N(5)-methyl-L-glutaminyl-[peptide chain release factor] + S-adenosyl-L-homocysteine + H(+)</text>
        <dbReference type="Rhea" id="RHEA:42896"/>
        <dbReference type="Rhea" id="RHEA-COMP:10271"/>
        <dbReference type="Rhea" id="RHEA-COMP:10272"/>
        <dbReference type="ChEBI" id="CHEBI:15378"/>
        <dbReference type="ChEBI" id="CHEBI:30011"/>
        <dbReference type="ChEBI" id="CHEBI:57856"/>
        <dbReference type="ChEBI" id="CHEBI:59789"/>
        <dbReference type="ChEBI" id="CHEBI:61891"/>
        <dbReference type="EC" id="2.1.1.297"/>
    </reaction>
</comment>
<reference evidence="8 9" key="1">
    <citation type="journal article" date="2014" name="Genome Announc.">
        <title>Draft Genome Sequence of the Agar-Degrading Bacterium Catenovulum sp. Strain DS-2, Isolated from Intestines of Haliotis diversicolor.</title>
        <authorList>
            <person name="Shan D."/>
            <person name="Li X."/>
            <person name="Gu Z."/>
            <person name="Wei G."/>
            <person name="Gao Z."/>
            <person name="Shao Z."/>
        </authorList>
    </citation>
    <scope>NUCLEOTIDE SEQUENCE [LARGE SCALE GENOMIC DNA]</scope>
    <source>
        <strain evidence="8 9">DS-2</strain>
    </source>
</reference>
<keyword evidence="9" id="KW-1185">Reference proteome</keyword>
<evidence type="ECO:0000256" key="2">
    <source>
        <dbReference type="ARBA" id="ARBA00022679"/>
    </source>
</evidence>
<dbReference type="PANTHER" id="PTHR18895:SF74">
    <property type="entry name" value="MTRF1L RELEASE FACTOR GLUTAMINE METHYLTRANSFERASE"/>
    <property type="match status" value="1"/>
</dbReference>
<feature type="binding site" evidence="5">
    <location>
        <position position="156"/>
    </location>
    <ligand>
        <name>S-adenosyl-L-methionine</name>
        <dbReference type="ChEBI" id="CHEBI:59789"/>
    </ligand>
</feature>
<dbReference type="Gene3D" id="3.40.50.150">
    <property type="entry name" value="Vaccinia Virus protein VP39"/>
    <property type="match status" value="1"/>
</dbReference>
<evidence type="ECO:0000313" key="8">
    <source>
        <dbReference type="EMBL" id="EWH12231.1"/>
    </source>
</evidence>
<dbReference type="CDD" id="cd02440">
    <property type="entry name" value="AdoMet_MTases"/>
    <property type="match status" value="1"/>
</dbReference>
<dbReference type="InterPro" id="IPR002052">
    <property type="entry name" value="DNA_methylase_N6_adenine_CS"/>
</dbReference>
<dbReference type="GO" id="GO:0032259">
    <property type="term" value="P:methylation"/>
    <property type="evidence" value="ECO:0007669"/>
    <property type="project" value="UniProtKB-KW"/>
</dbReference>
<feature type="domain" description="Release factor glutamine methyltransferase N-terminal" evidence="7">
    <location>
        <begin position="15"/>
        <end position="83"/>
    </location>
</feature>
<feature type="binding site" evidence="5">
    <location>
        <begin position="133"/>
        <end position="137"/>
    </location>
    <ligand>
        <name>S-adenosyl-L-methionine</name>
        <dbReference type="ChEBI" id="CHEBI:59789"/>
    </ligand>
</feature>
<dbReference type="AlphaFoldDB" id="W7QK04"/>
<feature type="binding site" evidence="5">
    <location>
        <begin position="200"/>
        <end position="203"/>
    </location>
    <ligand>
        <name>substrate</name>
    </ligand>
</feature>
<dbReference type="Pfam" id="PF17827">
    <property type="entry name" value="PrmC_N"/>
    <property type="match status" value="1"/>
</dbReference>